<evidence type="ECO:0000313" key="1">
    <source>
        <dbReference type="EMBL" id="CAG9331431.1"/>
    </source>
</evidence>
<keyword evidence="2" id="KW-1185">Reference proteome</keyword>
<proteinExistence type="predicted"/>
<dbReference type="AlphaFoldDB" id="A0AAU9K2M4"/>
<gene>
    <name evidence="1" type="ORF">BSTOLATCC_MIC53501</name>
</gene>
<protein>
    <submittedName>
        <fullName evidence="1">Uncharacterized protein</fullName>
    </submittedName>
</protein>
<sequence length="90" mass="10670">MNFFPFQFSGKFRWRFYCNFKLFNWTAGLAVSSIENYSSWKNCLINYSEKISLFSVTSDTLIEDLVQREFLKLGSSLFYIFSDKNTSIKI</sequence>
<dbReference type="Proteomes" id="UP001162131">
    <property type="component" value="Unassembled WGS sequence"/>
</dbReference>
<reference evidence="1" key="1">
    <citation type="submission" date="2021-09" db="EMBL/GenBank/DDBJ databases">
        <authorList>
            <consortium name="AG Swart"/>
            <person name="Singh M."/>
            <person name="Singh A."/>
            <person name="Seah K."/>
            <person name="Emmerich C."/>
        </authorList>
    </citation>
    <scope>NUCLEOTIDE SEQUENCE</scope>
    <source>
        <strain evidence="1">ATCC30299</strain>
    </source>
</reference>
<organism evidence="1 2">
    <name type="scientific">Blepharisma stoltei</name>
    <dbReference type="NCBI Taxonomy" id="1481888"/>
    <lineage>
        <taxon>Eukaryota</taxon>
        <taxon>Sar</taxon>
        <taxon>Alveolata</taxon>
        <taxon>Ciliophora</taxon>
        <taxon>Postciliodesmatophora</taxon>
        <taxon>Heterotrichea</taxon>
        <taxon>Heterotrichida</taxon>
        <taxon>Blepharismidae</taxon>
        <taxon>Blepharisma</taxon>
    </lineage>
</organism>
<name>A0AAU9K2M4_9CILI</name>
<comment type="caution">
    <text evidence="1">The sequence shown here is derived from an EMBL/GenBank/DDBJ whole genome shotgun (WGS) entry which is preliminary data.</text>
</comment>
<accession>A0AAU9K2M4</accession>
<evidence type="ECO:0000313" key="2">
    <source>
        <dbReference type="Proteomes" id="UP001162131"/>
    </source>
</evidence>
<dbReference type="EMBL" id="CAJZBQ010000053">
    <property type="protein sequence ID" value="CAG9331431.1"/>
    <property type="molecule type" value="Genomic_DNA"/>
</dbReference>